<proteinExistence type="predicted"/>
<name>A0A285MZI2_9AQUI</name>
<evidence type="ECO:0000313" key="2">
    <source>
        <dbReference type="Proteomes" id="UP000219036"/>
    </source>
</evidence>
<protein>
    <recommendedName>
        <fullName evidence="3">GGDEF domain-containing protein, diguanylate cyclase (C-di-GMP synthetase) or its enzymatically inactive variants</fullName>
    </recommendedName>
</protein>
<dbReference type="Proteomes" id="UP000219036">
    <property type="component" value="Unassembled WGS sequence"/>
</dbReference>
<dbReference type="RefSeq" id="WP_096999365.1">
    <property type="nucleotide sequence ID" value="NZ_OBEI01000001.1"/>
</dbReference>
<gene>
    <name evidence="1" type="ORF">SAMN06265182_0162</name>
</gene>
<sequence>MAVEVLFEDFSKLIELQIAFADRFKCPEVFAVAFLRPERKELFSELEKVLKEVLRETDIISTVEGNIFLLLPATDKKGAEFISRAIYDFFKGEVVEVYVDFPEDGKNCKELIKNLEEKTKNKFGYLLEKYFKE</sequence>
<accession>A0A285MZI2</accession>
<organism evidence="1 2">
    <name type="scientific">Persephonella hydrogeniphila</name>
    <dbReference type="NCBI Taxonomy" id="198703"/>
    <lineage>
        <taxon>Bacteria</taxon>
        <taxon>Pseudomonadati</taxon>
        <taxon>Aquificota</taxon>
        <taxon>Aquificia</taxon>
        <taxon>Aquificales</taxon>
        <taxon>Hydrogenothermaceae</taxon>
        <taxon>Persephonella</taxon>
    </lineage>
</organism>
<dbReference type="EMBL" id="OBEI01000001">
    <property type="protein sequence ID" value="SNZ02605.1"/>
    <property type="molecule type" value="Genomic_DNA"/>
</dbReference>
<reference evidence="2" key="1">
    <citation type="submission" date="2017-09" db="EMBL/GenBank/DDBJ databases">
        <authorList>
            <person name="Varghese N."/>
            <person name="Submissions S."/>
        </authorList>
    </citation>
    <scope>NUCLEOTIDE SEQUENCE [LARGE SCALE GENOMIC DNA]</scope>
    <source>
        <strain evidence="2">DSM 15103</strain>
    </source>
</reference>
<keyword evidence="2" id="KW-1185">Reference proteome</keyword>
<dbReference type="AlphaFoldDB" id="A0A285MZI2"/>
<dbReference type="OrthoDB" id="14110at2"/>
<evidence type="ECO:0008006" key="3">
    <source>
        <dbReference type="Google" id="ProtNLM"/>
    </source>
</evidence>
<evidence type="ECO:0000313" key="1">
    <source>
        <dbReference type="EMBL" id="SNZ02605.1"/>
    </source>
</evidence>